<gene>
    <name evidence="1" type="ORF">CORC01_12845</name>
</gene>
<protein>
    <submittedName>
        <fullName evidence="1">Uncharacterized protein</fullName>
    </submittedName>
</protein>
<organism evidence="1 2">
    <name type="scientific">Colletotrichum orchidophilum</name>
    <dbReference type="NCBI Taxonomy" id="1209926"/>
    <lineage>
        <taxon>Eukaryota</taxon>
        <taxon>Fungi</taxon>
        <taxon>Dikarya</taxon>
        <taxon>Ascomycota</taxon>
        <taxon>Pezizomycotina</taxon>
        <taxon>Sordariomycetes</taxon>
        <taxon>Hypocreomycetidae</taxon>
        <taxon>Glomerellales</taxon>
        <taxon>Glomerellaceae</taxon>
        <taxon>Colletotrichum</taxon>
    </lineage>
</organism>
<proteinExistence type="predicted"/>
<dbReference type="AlphaFoldDB" id="A0A1G4ARN5"/>
<name>A0A1G4ARN5_9PEZI</name>
<dbReference type="EMBL" id="MJBS01000168">
    <property type="protein sequence ID" value="OHE91837.1"/>
    <property type="molecule type" value="Genomic_DNA"/>
</dbReference>
<evidence type="ECO:0000313" key="1">
    <source>
        <dbReference type="EMBL" id="OHE91837.1"/>
    </source>
</evidence>
<dbReference type="SUPFAM" id="SSF56801">
    <property type="entry name" value="Acetyl-CoA synthetase-like"/>
    <property type="match status" value="1"/>
</dbReference>
<dbReference type="Proteomes" id="UP000176998">
    <property type="component" value="Unassembled WGS sequence"/>
</dbReference>
<sequence>MESRGLVKKTGQGQDLVYILRNAAESSSHSIIAGDILEDPLPTVVSYSDLLRTAYANAHLLQQLCPPSGGNAEKRRVVLLCLDNILDTIIWFWSAVIARLLPAISTASVLSPTG</sequence>
<reference evidence="1 2" key="1">
    <citation type="submission" date="2016-09" db="EMBL/GenBank/DDBJ databases">
        <authorList>
            <person name="Capua I."/>
            <person name="De Benedictis P."/>
            <person name="Joannis T."/>
            <person name="Lombin L.H."/>
            <person name="Cattoli G."/>
        </authorList>
    </citation>
    <scope>NUCLEOTIDE SEQUENCE [LARGE SCALE GENOMIC DNA]</scope>
    <source>
        <strain evidence="1 2">IMI 309357</strain>
    </source>
</reference>
<dbReference type="RefSeq" id="XP_022469009.1">
    <property type="nucleotide sequence ID" value="XM_022624463.1"/>
</dbReference>
<accession>A0A1G4ARN5</accession>
<evidence type="ECO:0000313" key="2">
    <source>
        <dbReference type="Proteomes" id="UP000176998"/>
    </source>
</evidence>
<keyword evidence="2" id="KW-1185">Reference proteome</keyword>
<comment type="caution">
    <text evidence="1">The sequence shown here is derived from an EMBL/GenBank/DDBJ whole genome shotgun (WGS) entry which is preliminary data.</text>
</comment>
<dbReference type="GeneID" id="34565973"/>